<dbReference type="Proteomes" id="UP001374535">
    <property type="component" value="Chromosome 8"/>
</dbReference>
<dbReference type="AlphaFoldDB" id="A0AAQ3RNY1"/>
<evidence type="ECO:0000313" key="1">
    <source>
        <dbReference type="EMBL" id="WVY99373.1"/>
    </source>
</evidence>
<protein>
    <submittedName>
        <fullName evidence="1">Uncharacterized protein</fullName>
    </submittedName>
</protein>
<keyword evidence="2" id="KW-1185">Reference proteome</keyword>
<sequence length="112" mass="12986">HFYNLTVSVSCRSLRFIDRKKQYVNGNLVSEKIQAYKQHTLANTPSHISSKVLQNNRQNISSVAYKLELPPGTKVNNDFHVSLLKKRHGDISQYRHIFPAMSHRSEESVRNH</sequence>
<proteinExistence type="predicted"/>
<dbReference type="EMBL" id="CP144693">
    <property type="protein sequence ID" value="WVY99373.1"/>
    <property type="molecule type" value="Genomic_DNA"/>
</dbReference>
<accession>A0AAQ3RNY1</accession>
<organism evidence="1 2">
    <name type="scientific">Vigna mungo</name>
    <name type="common">Black gram</name>
    <name type="synonym">Phaseolus mungo</name>
    <dbReference type="NCBI Taxonomy" id="3915"/>
    <lineage>
        <taxon>Eukaryota</taxon>
        <taxon>Viridiplantae</taxon>
        <taxon>Streptophyta</taxon>
        <taxon>Embryophyta</taxon>
        <taxon>Tracheophyta</taxon>
        <taxon>Spermatophyta</taxon>
        <taxon>Magnoliopsida</taxon>
        <taxon>eudicotyledons</taxon>
        <taxon>Gunneridae</taxon>
        <taxon>Pentapetalae</taxon>
        <taxon>rosids</taxon>
        <taxon>fabids</taxon>
        <taxon>Fabales</taxon>
        <taxon>Fabaceae</taxon>
        <taxon>Papilionoideae</taxon>
        <taxon>50 kb inversion clade</taxon>
        <taxon>NPAAA clade</taxon>
        <taxon>indigoferoid/millettioid clade</taxon>
        <taxon>Phaseoleae</taxon>
        <taxon>Vigna</taxon>
    </lineage>
</organism>
<name>A0AAQ3RNY1_VIGMU</name>
<gene>
    <name evidence="1" type="ORF">V8G54_025443</name>
</gene>
<feature type="non-terminal residue" evidence="1">
    <location>
        <position position="1"/>
    </location>
</feature>
<reference evidence="1 2" key="1">
    <citation type="journal article" date="2023" name="Life. Sci Alliance">
        <title>Evolutionary insights into 3D genome organization and epigenetic landscape of Vigna mungo.</title>
        <authorList>
            <person name="Junaid A."/>
            <person name="Singh B."/>
            <person name="Bhatia S."/>
        </authorList>
    </citation>
    <scope>NUCLEOTIDE SEQUENCE [LARGE SCALE GENOMIC DNA]</scope>
    <source>
        <strain evidence="1">Urdbean</strain>
    </source>
</reference>
<evidence type="ECO:0000313" key="2">
    <source>
        <dbReference type="Proteomes" id="UP001374535"/>
    </source>
</evidence>